<dbReference type="SMART" id="SM00720">
    <property type="entry name" value="calpain_III"/>
    <property type="match status" value="1"/>
</dbReference>
<name>A0A8S4PE77_OWEFU</name>
<dbReference type="GO" id="GO:0004198">
    <property type="term" value="F:calcium-dependent cysteine-type endopeptidase activity"/>
    <property type="evidence" value="ECO:0007669"/>
    <property type="project" value="InterPro"/>
</dbReference>
<keyword evidence="2 9" id="KW-0645">Protease</keyword>
<dbReference type="CDD" id="cd00044">
    <property type="entry name" value="CysPc"/>
    <property type="match status" value="1"/>
</dbReference>
<dbReference type="EMBL" id="CAIIXF020000008">
    <property type="protein sequence ID" value="CAH1791248.1"/>
    <property type="molecule type" value="Genomic_DNA"/>
</dbReference>
<dbReference type="InterPro" id="IPR033883">
    <property type="entry name" value="C2_III"/>
</dbReference>
<dbReference type="PANTHER" id="PTHR10183">
    <property type="entry name" value="CALPAIN"/>
    <property type="match status" value="1"/>
</dbReference>
<dbReference type="InterPro" id="IPR036213">
    <property type="entry name" value="Calpain_III_sf"/>
</dbReference>
<feature type="non-terminal residue" evidence="13">
    <location>
        <position position="1"/>
    </location>
</feature>
<feature type="domain" description="EF-hand" evidence="12">
    <location>
        <begin position="692"/>
        <end position="727"/>
    </location>
</feature>
<dbReference type="GO" id="GO:0006508">
    <property type="term" value="P:proteolysis"/>
    <property type="evidence" value="ECO:0007669"/>
    <property type="project" value="UniProtKB-KW"/>
</dbReference>
<evidence type="ECO:0000259" key="11">
    <source>
        <dbReference type="PROSITE" id="PS50203"/>
    </source>
</evidence>
<evidence type="ECO:0000313" key="13">
    <source>
        <dbReference type="EMBL" id="CAH1791248.1"/>
    </source>
</evidence>
<accession>A0A8S4PE77</accession>
<feature type="domain" description="Calpain catalytic" evidence="11">
    <location>
        <begin position="136"/>
        <end position="436"/>
    </location>
</feature>
<proteinExistence type="inferred from homology"/>
<dbReference type="Gene3D" id="1.10.238.10">
    <property type="entry name" value="EF-hand"/>
    <property type="match status" value="1"/>
</dbReference>
<evidence type="ECO:0000313" key="14">
    <source>
        <dbReference type="Proteomes" id="UP000749559"/>
    </source>
</evidence>
<dbReference type="SMART" id="SM00054">
    <property type="entry name" value="EFh"/>
    <property type="match status" value="2"/>
</dbReference>
<dbReference type="Gene3D" id="2.60.120.380">
    <property type="match status" value="1"/>
</dbReference>
<evidence type="ECO:0000256" key="10">
    <source>
        <dbReference type="SAM" id="MobiDB-lite"/>
    </source>
</evidence>
<dbReference type="InterPro" id="IPR011992">
    <property type="entry name" value="EF-hand-dom_pair"/>
</dbReference>
<dbReference type="CDD" id="cd16196">
    <property type="entry name" value="EFh_PEF_CalpA_B"/>
    <property type="match status" value="1"/>
</dbReference>
<dbReference type="PROSITE" id="PS00018">
    <property type="entry name" value="EF_HAND_1"/>
    <property type="match status" value="1"/>
</dbReference>
<dbReference type="Pfam" id="PF13833">
    <property type="entry name" value="EF-hand_8"/>
    <property type="match status" value="1"/>
</dbReference>
<evidence type="ECO:0000256" key="6">
    <source>
        <dbReference type="ARBA" id="ARBA00022807"/>
    </source>
</evidence>
<dbReference type="SUPFAM" id="SSF47473">
    <property type="entry name" value="EF-hand"/>
    <property type="match status" value="1"/>
</dbReference>
<dbReference type="InterPro" id="IPR038765">
    <property type="entry name" value="Papain-like_cys_pep_sf"/>
</dbReference>
<evidence type="ECO:0000256" key="8">
    <source>
        <dbReference type="PIRSR" id="PIRSR622684-1"/>
    </source>
</evidence>
<keyword evidence="14" id="KW-1185">Reference proteome</keyword>
<dbReference type="PROSITE" id="PS00139">
    <property type="entry name" value="THIOL_PROTEASE_CYS"/>
    <property type="match status" value="1"/>
</dbReference>
<evidence type="ECO:0000256" key="7">
    <source>
        <dbReference type="ARBA" id="ARBA00022837"/>
    </source>
</evidence>
<feature type="compositionally biased region" description="Polar residues" evidence="10">
    <location>
        <begin position="14"/>
        <end position="40"/>
    </location>
</feature>
<evidence type="ECO:0000256" key="5">
    <source>
        <dbReference type="ARBA" id="ARBA00022801"/>
    </source>
</evidence>
<reference evidence="13" key="1">
    <citation type="submission" date="2022-03" db="EMBL/GenBank/DDBJ databases">
        <authorList>
            <person name="Martin C."/>
        </authorList>
    </citation>
    <scope>NUCLEOTIDE SEQUENCE</scope>
</reference>
<evidence type="ECO:0000256" key="1">
    <source>
        <dbReference type="ARBA" id="ARBA00007623"/>
    </source>
</evidence>
<dbReference type="InterPro" id="IPR002048">
    <property type="entry name" value="EF_hand_dom"/>
</dbReference>
<keyword evidence="6 9" id="KW-0788">Thiol protease</keyword>
<dbReference type="InterPro" id="IPR018247">
    <property type="entry name" value="EF_Hand_1_Ca_BS"/>
</dbReference>
<keyword evidence="5 9" id="KW-0378">Hydrolase</keyword>
<dbReference type="GO" id="GO:0005509">
    <property type="term" value="F:calcium ion binding"/>
    <property type="evidence" value="ECO:0007669"/>
    <property type="project" value="InterPro"/>
</dbReference>
<evidence type="ECO:0008006" key="15">
    <source>
        <dbReference type="Google" id="ProtNLM"/>
    </source>
</evidence>
<dbReference type="FunFam" id="2.60.120.380:FF:000001">
    <property type="entry name" value="Calpain-1 catalytic subunit"/>
    <property type="match status" value="1"/>
</dbReference>
<feature type="active site" evidence="8 9">
    <location>
        <position position="191"/>
    </location>
</feature>
<dbReference type="FunFam" id="3.90.70.10:FF:000001">
    <property type="entry name" value="Calpain-1 catalytic subunit"/>
    <property type="match status" value="1"/>
</dbReference>
<dbReference type="CDD" id="cd00214">
    <property type="entry name" value="Calpain_III"/>
    <property type="match status" value="1"/>
</dbReference>
<sequence>DFPPCRKNFRTGRKMSQSYSQRVETRTNADGSQVKTTTTTYGDGRVETKTETIGGGGSFNGFSSGGGMTIVKPRAYGGGGGGVGGRVIKPTRPSSRYSKGWGSANIRQPPKNSTPMELEGTTYKEIKAQCLKEGRLFEDPDFPAVDSSIFYSRAPPRQFEWKRPTELCEDPKLFVGGASRMDIKQGELGDCWLLAAIASLTLNEKLLYRVVPKGQSFTEDYAGIFHFQFWQYGRWVDVIVDDRLPTYYDRLVFMHSEEKNEYWSALLEKAYAKLTGSYEALKGGSTSEAMVDFTGGVVEMYDFRKEVPANMFTILTKAMERGSLMGCSIEAKPGQLEAELPNGLIMGHAYSLTDARAVNIQTSRTSGVIPMVRVRNPWGNECEWKGAWSDKSPEWNYIPEDERQEMGLTFDSDGEFWMSFQDFTHNFQKIEICNLGPDALTEEESGGKKKWEATSQDGSWRKRVNAGGCRNFLDTFWTNPQYRVHVTDPDDDDDEDLGTILVALLQKERRKKRKEGLDLLTMGYSIYRLKDPDCGPLDLTFFKYNASCAKAPAFINMREVCGRHKLPPGHYCVMPSTFEPNQEGDFLLRIFSEKAAEAGEIDEETGIQDIDPPPKTDEDVAQDEALKSAFIGIAGEDMEIDAYELKDVLDKAFKREFNFDGFSNETCRSMVAMRDFDRSGKLGFDEFKELWADLRVWKGMFKKFDQDKSGHLNSYELRKCLNGAGFRISNSTFNGLVMRYCHKDGHIYFDDFILCAARLKTMFDIFKEMDPNKTGTAGFTLDAFVQTTMYS</sequence>
<feature type="region of interest" description="Disordered" evidence="10">
    <location>
        <begin position="1"/>
        <end position="40"/>
    </location>
</feature>
<comment type="caution">
    <text evidence="13">The sequence shown here is derived from an EMBL/GenBank/DDBJ whole genome shotgun (WGS) entry which is preliminary data.</text>
</comment>
<keyword evidence="4" id="KW-0677">Repeat</keyword>
<dbReference type="InterPro" id="IPR022683">
    <property type="entry name" value="Calpain_III"/>
</dbReference>
<feature type="active site" evidence="8 9">
    <location>
        <position position="376"/>
    </location>
</feature>
<dbReference type="InterPro" id="IPR022684">
    <property type="entry name" value="Calpain_cysteine_protease"/>
</dbReference>
<dbReference type="InterPro" id="IPR022682">
    <property type="entry name" value="Calpain_domain_III"/>
</dbReference>
<dbReference type="Pfam" id="PF00648">
    <property type="entry name" value="Peptidase_C2"/>
    <property type="match status" value="1"/>
</dbReference>
<evidence type="ECO:0000256" key="9">
    <source>
        <dbReference type="PROSITE-ProRule" id="PRU00239"/>
    </source>
</evidence>
<comment type="similarity">
    <text evidence="1">Belongs to the peptidase C2 family.</text>
</comment>
<dbReference type="Pfam" id="PF01067">
    <property type="entry name" value="Calpain_III"/>
    <property type="match status" value="1"/>
</dbReference>
<dbReference type="PROSITE" id="PS50222">
    <property type="entry name" value="EF_HAND_2"/>
    <property type="match status" value="1"/>
</dbReference>
<dbReference type="AlphaFoldDB" id="A0A8S4PE77"/>
<keyword evidence="3" id="KW-0479">Metal-binding</keyword>
<feature type="region of interest" description="Disordered" evidence="10">
    <location>
        <begin position="599"/>
        <end position="619"/>
    </location>
</feature>
<feature type="active site" evidence="8 9">
    <location>
        <position position="348"/>
    </location>
</feature>
<dbReference type="OrthoDB" id="424753at2759"/>
<dbReference type="InterPro" id="IPR001300">
    <property type="entry name" value="Peptidase_C2_calpain_cat"/>
</dbReference>
<dbReference type="SUPFAM" id="SSF54001">
    <property type="entry name" value="Cysteine proteinases"/>
    <property type="match status" value="1"/>
</dbReference>
<dbReference type="PANTHER" id="PTHR10183:SF433">
    <property type="entry name" value="CALPAIN-A-RELATED"/>
    <property type="match status" value="1"/>
</dbReference>
<protein>
    <recommendedName>
        <fullName evidence="15">Calpain-B</fullName>
    </recommendedName>
</protein>
<dbReference type="PRINTS" id="PR00704">
    <property type="entry name" value="CALPAIN"/>
</dbReference>
<dbReference type="InterPro" id="IPR000169">
    <property type="entry name" value="Pept_cys_AS"/>
</dbReference>
<feature type="region of interest" description="Disordered" evidence="10">
    <location>
        <begin position="82"/>
        <end position="117"/>
    </location>
</feature>
<dbReference type="GO" id="GO:0005737">
    <property type="term" value="C:cytoplasm"/>
    <property type="evidence" value="ECO:0007669"/>
    <property type="project" value="TreeGrafter"/>
</dbReference>
<evidence type="ECO:0000256" key="4">
    <source>
        <dbReference type="ARBA" id="ARBA00022737"/>
    </source>
</evidence>
<dbReference type="Gene3D" id="3.90.70.10">
    <property type="entry name" value="Cysteine proteinases"/>
    <property type="match status" value="1"/>
</dbReference>
<evidence type="ECO:0000256" key="2">
    <source>
        <dbReference type="ARBA" id="ARBA00022670"/>
    </source>
</evidence>
<evidence type="ECO:0000259" key="12">
    <source>
        <dbReference type="PROSITE" id="PS50222"/>
    </source>
</evidence>
<dbReference type="SMART" id="SM00230">
    <property type="entry name" value="CysPc"/>
    <property type="match status" value="1"/>
</dbReference>
<evidence type="ECO:0000256" key="3">
    <source>
        <dbReference type="ARBA" id="ARBA00022723"/>
    </source>
</evidence>
<dbReference type="Proteomes" id="UP000749559">
    <property type="component" value="Unassembled WGS sequence"/>
</dbReference>
<gene>
    <name evidence="13" type="ORF">OFUS_LOCUS16350</name>
</gene>
<keyword evidence="7" id="KW-0106">Calcium</keyword>
<organism evidence="13 14">
    <name type="scientific">Owenia fusiformis</name>
    <name type="common">Polychaete worm</name>
    <dbReference type="NCBI Taxonomy" id="6347"/>
    <lineage>
        <taxon>Eukaryota</taxon>
        <taxon>Metazoa</taxon>
        <taxon>Spiralia</taxon>
        <taxon>Lophotrochozoa</taxon>
        <taxon>Annelida</taxon>
        <taxon>Polychaeta</taxon>
        <taxon>Sedentaria</taxon>
        <taxon>Canalipalpata</taxon>
        <taxon>Sabellida</taxon>
        <taxon>Oweniida</taxon>
        <taxon>Oweniidae</taxon>
        <taxon>Owenia</taxon>
    </lineage>
</organism>
<dbReference type="SUPFAM" id="SSF49758">
    <property type="entry name" value="Calpain large subunit, middle domain (domain III)"/>
    <property type="match status" value="1"/>
</dbReference>
<dbReference type="PROSITE" id="PS50203">
    <property type="entry name" value="CALPAIN_CAT"/>
    <property type="match status" value="1"/>
</dbReference>